<protein>
    <recommendedName>
        <fullName evidence="4 12">sn-glycerol-3-phosphate transport system permease protein UgpE</fullName>
    </recommendedName>
</protein>
<feature type="transmembrane region" description="Helical" evidence="11">
    <location>
        <begin position="273"/>
        <end position="292"/>
    </location>
</feature>
<keyword evidence="7 11" id="KW-0812">Transmembrane</keyword>
<sequence length="305" mass="33225">MIETTRSIDRAATIVLAIGILFALGPFYLVVTTATSTFATVVQGMPLRPGTALFANLHHVLFQTDIPQQVINSMIIAVLVTSGKAIVSVLSAFAIVYFDLKGKTVIFGMILATMMMPIEVRIVSTYAVASNVFTPFQDLIDITGVNDLIEMLTGMRLSLEVNLLNTYVGMALPLIATATGTFLFRQFFQSIPRELSQAARMDGAGPVRFLIDILLPLSKAPLGALTVIMFESAWNQLIWPLMIATDPRMEPAVVGLTEFQTAFNSGQSPEYQYMMAAALLVIIPPLIVIALLQRLIVRGLVIGEK</sequence>
<dbReference type="PANTHER" id="PTHR43744">
    <property type="entry name" value="ABC TRANSPORTER PERMEASE PROTEIN MG189-RELATED-RELATED"/>
    <property type="match status" value="1"/>
</dbReference>
<evidence type="ECO:0000313" key="15">
    <source>
        <dbReference type="Proteomes" id="UP000664122"/>
    </source>
</evidence>
<dbReference type="RefSeq" id="WP_207257254.1">
    <property type="nucleotide sequence ID" value="NZ_JAFMPP010000005.1"/>
</dbReference>
<keyword evidence="9 11" id="KW-0472">Membrane</keyword>
<feature type="domain" description="ABC transmembrane type-1" evidence="13">
    <location>
        <begin position="70"/>
        <end position="292"/>
    </location>
</feature>
<evidence type="ECO:0000256" key="3">
    <source>
        <dbReference type="ARBA" id="ARBA00011557"/>
    </source>
</evidence>
<dbReference type="InterPro" id="IPR035906">
    <property type="entry name" value="MetI-like_sf"/>
</dbReference>
<dbReference type="SUPFAM" id="SSF161098">
    <property type="entry name" value="MetI-like"/>
    <property type="match status" value="1"/>
</dbReference>
<feature type="transmembrane region" description="Helical" evidence="11">
    <location>
        <begin position="105"/>
        <end position="129"/>
    </location>
</feature>
<comment type="similarity">
    <text evidence="2 11">Belongs to the binding-protein-dependent transport system permease family.</text>
</comment>
<comment type="function">
    <text evidence="10 12">Part of the ABC transporter complex UgpBAEC involved in sn-glycerol-3-phosphate (G3P) import. Probably responsible for the translocation of the substrate across the membrane.</text>
</comment>
<dbReference type="PROSITE" id="PS50928">
    <property type="entry name" value="ABC_TM1"/>
    <property type="match status" value="1"/>
</dbReference>
<dbReference type="Gene3D" id="1.10.3720.10">
    <property type="entry name" value="MetI-like"/>
    <property type="match status" value="1"/>
</dbReference>
<comment type="subcellular location">
    <subcellularLocation>
        <location evidence="12">Cell inner membrane</location>
        <topology evidence="12">Multi-pass membrane protein</topology>
    </subcellularLocation>
    <subcellularLocation>
        <location evidence="1 11">Cell membrane</location>
        <topology evidence="1 11">Multi-pass membrane protein</topology>
    </subcellularLocation>
</comment>
<evidence type="ECO:0000256" key="8">
    <source>
        <dbReference type="ARBA" id="ARBA00022989"/>
    </source>
</evidence>
<comment type="caution">
    <text evidence="14">The sequence shown here is derived from an EMBL/GenBank/DDBJ whole genome shotgun (WGS) entry which is preliminary data.</text>
</comment>
<feature type="transmembrane region" description="Helical" evidence="11">
    <location>
        <begin position="74"/>
        <end position="98"/>
    </location>
</feature>
<gene>
    <name evidence="12" type="primary">ugpE</name>
    <name evidence="14" type="ORF">J1C48_07750</name>
</gene>
<feature type="transmembrane region" description="Helical" evidence="11">
    <location>
        <begin position="167"/>
        <end position="188"/>
    </location>
</feature>
<keyword evidence="8 11" id="KW-1133">Transmembrane helix</keyword>
<proteinExistence type="inferred from homology"/>
<dbReference type="AlphaFoldDB" id="A0A939JVH4"/>
<evidence type="ECO:0000256" key="2">
    <source>
        <dbReference type="ARBA" id="ARBA00009306"/>
    </source>
</evidence>
<evidence type="ECO:0000256" key="9">
    <source>
        <dbReference type="ARBA" id="ARBA00023136"/>
    </source>
</evidence>
<dbReference type="EMBL" id="JAFMPP010000005">
    <property type="protein sequence ID" value="MBO0662464.1"/>
    <property type="molecule type" value="Genomic_DNA"/>
</dbReference>
<comment type="subunit">
    <text evidence="3 12">The complex is composed of two ATP-binding proteins (UgpC), two transmembrane proteins (UgpA and UgpE) and a solute-binding protein (UgpB).</text>
</comment>
<name>A0A939JVH4_9HYPH</name>
<evidence type="ECO:0000256" key="10">
    <source>
        <dbReference type="ARBA" id="ARBA00037054"/>
    </source>
</evidence>
<dbReference type="CDD" id="cd06261">
    <property type="entry name" value="TM_PBP2"/>
    <property type="match status" value="1"/>
</dbReference>
<evidence type="ECO:0000256" key="12">
    <source>
        <dbReference type="RuleBase" id="RU363056"/>
    </source>
</evidence>
<evidence type="ECO:0000256" key="6">
    <source>
        <dbReference type="ARBA" id="ARBA00022475"/>
    </source>
</evidence>
<keyword evidence="6 12" id="KW-1003">Cell membrane</keyword>
<keyword evidence="15" id="KW-1185">Reference proteome</keyword>
<reference evidence="14" key="1">
    <citation type="submission" date="2021-03" db="EMBL/GenBank/DDBJ databases">
        <title>Whole genome sequence of Jiella sp. CQZ9-1.</title>
        <authorList>
            <person name="Tuo L."/>
        </authorList>
    </citation>
    <scope>NUCLEOTIDE SEQUENCE</scope>
    <source>
        <strain evidence="14">CQZ9-1</strain>
    </source>
</reference>
<evidence type="ECO:0000256" key="5">
    <source>
        <dbReference type="ARBA" id="ARBA00022448"/>
    </source>
</evidence>
<evidence type="ECO:0000256" key="4">
    <source>
        <dbReference type="ARBA" id="ARBA00020515"/>
    </source>
</evidence>
<dbReference type="Proteomes" id="UP000664122">
    <property type="component" value="Unassembled WGS sequence"/>
</dbReference>
<evidence type="ECO:0000259" key="13">
    <source>
        <dbReference type="PROSITE" id="PS50928"/>
    </source>
</evidence>
<dbReference type="GO" id="GO:0005886">
    <property type="term" value="C:plasma membrane"/>
    <property type="evidence" value="ECO:0007669"/>
    <property type="project" value="UniProtKB-SubCell"/>
</dbReference>
<dbReference type="GO" id="GO:0055085">
    <property type="term" value="P:transmembrane transport"/>
    <property type="evidence" value="ECO:0007669"/>
    <property type="project" value="InterPro"/>
</dbReference>
<feature type="transmembrane region" description="Helical" evidence="11">
    <location>
        <begin position="12"/>
        <end position="31"/>
    </location>
</feature>
<evidence type="ECO:0000313" key="14">
    <source>
        <dbReference type="EMBL" id="MBO0662464.1"/>
    </source>
</evidence>
<evidence type="ECO:0000256" key="7">
    <source>
        <dbReference type="ARBA" id="ARBA00022692"/>
    </source>
</evidence>
<dbReference type="Pfam" id="PF00528">
    <property type="entry name" value="BPD_transp_1"/>
    <property type="match status" value="1"/>
</dbReference>
<dbReference type="PANTHER" id="PTHR43744:SF8">
    <property type="entry name" value="SN-GLYCEROL-3-PHOSPHATE TRANSPORT SYSTEM PERMEASE PROTEIN UGPE"/>
    <property type="match status" value="1"/>
</dbReference>
<evidence type="ECO:0000256" key="11">
    <source>
        <dbReference type="RuleBase" id="RU363032"/>
    </source>
</evidence>
<accession>A0A939JVH4</accession>
<dbReference type="InterPro" id="IPR000515">
    <property type="entry name" value="MetI-like"/>
</dbReference>
<evidence type="ECO:0000256" key="1">
    <source>
        <dbReference type="ARBA" id="ARBA00004651"/>
    </source>
</evidence>
<feature type="transmembrane region" description="Helical" evidence="11">
    <location>
        <begin position="209"/>
        <end position="230"/>
    </location>
</feature>
<organism evidence="14 15">
    <name type="scientific">Jiella flava</name>
    <dbReference type="NCBI Taxonomy" id="2816857"/>
    <lineage>
        <taxon>Bacteria</taxon>
        <taxon>Pseudomonadati</taxon>
        <taxon>Pseudomonadota</taxon>
        <taxon>Alphaproteobacteria</taxon>
        <taxon>Hyphomicrobiales</taxon>
        <taxon>Aurantimonadaceae</taxon>
        <taxon>Jiella</taxon>
    </lineage>
</organism>
<keyword evidence="12" id="KW-0997">Cell inner membrane</keyword>
<keyword evidence="5 11" id="KW-0813">Transport</keyword>